<organism evidence="2 3">
    <name type="scientific">Pelobates cultripes</name>
    <name type="common">Western spadefoot toad</name>
    <dbReference type="NCBI Taxonomy" id="61616"/>
    <lineage>
        <taxon>Eukaryota</taxon>
        <taxon>Metazoa</taxon>
        <taxon>Chordata</taxon>
        <taxon>Craniata</taxon>
        <taxon>Vertebrata</taxon>
        <taxon>Euteleostomi</taxon>
        <taxon>Amphibia</taxon>
        <taxon>Batrachia</taxon>
        <taxon>Anura</taxon>
        <taxon>Pelobatoidea</taxon>
        <taxon>Pelobatidae</taxon>
        <taxon>Pelobates</taxon>
    </lineage>
</organism>
<dbReference type="EMBL" id="OW240924">
    <property type="protein sequence ID" value="CAH2327944.1"/>
    <property type="molecule type" value="Genomic_DNA"/>
</dbReference>
<evidence type="ECO:0000313" key="3">
    <source>
        <dbReference type="Proteomes" id="UP001295444"/>
    </source>
</evidence>
<feature type="region of interest" description="Disordered" evidence="1">
    <location>
        <begin position="1"/>
        <end position="85"/>
    </location>
</feature>
<feature type="compositionally biased region" description="Basic and acidic residues" evidence="1">
    <location>
        <begin position="33"/>
        <end position="75"/>
    </location>
</feature>
<reference evidence="2" key="1">
    <citation type="submission" date="2022-03" db="EMBL/GenBank/DDBJ databases">
        <authorList>
            <person name="Alioto T."/>
            <person name="Alioto T."/>
            <person name="Gomez Garrido J."/>
        </authorList>
    </citation>
    <scope>NUCLEOTIDE SEQUENCE</scope>
</reference>
<dbReference type="Proteomes" id="UP001295444">
    <property type="component" value="Chromosome 13"/>
</dbReference>
<evidence type="ECO:0000313" key="2">
    <source>
        <dbReference type="EMBL" id="CAH2327944.1"/>
    </source>
</evidence>
<gene>
    <name evidence="2" type="ORF">PECUL_23A027300</name>
</gene>
<protein>
    <submittedName>
        <fullName evidence="2">Uncharacterized protein</fullName>
    </submittedName>
</protein>
<feature type="compositionally biased region" description="Basic and acidic residues" evidence="1">
    <location>
        <begin position="1"/>
        <end position="17"/>
    </location>
</feature>
<evidence type="ECO:0000256" key="1">
    <source>
        <dbReference type="SAM" id="MobiDB-lite"/>
    </source>
</evidence>
<accession>A0AAD1TIM5</accession>
<sequence>MEEKALVTEAMEFKDSSETDLIEAGPSGPMVSDEEKSDKVPEPKRRNRKSKEELLSREFPKALDESSSDVEDRVESGASGPYSPVFDTQAVSRLIDISGFSQDLEDMLESVSET</sequence>
<keyword evidence="3" id="KW-1185">Reference proteome</keyword>
<name>A0AAD1TIM5_PELCU</name>
<dbReference type="AlphaFoldDB" id="A0AAD1TIM5"/>
<proteinExistence type="predicted"/>